<feature type="domain" description="Rhodanese" evidence="1">
    <location>
        <begin position="31"/>
        <end position="138"/>
    </location>
</feature>
<reference evidence="2" key="4">
    <citation type="submission" date="2025-08" db="UniProtKB">
        <authorList>
            <consortium name="Ensembl"/>
        </authorList>
    </citation>
    <scope>IDENTIFICATION</scope>
</reference>
<dbReference type="GeneID" id="103180580"/>
<accession>A0A4W3IY86</accession>
<dbReference type="GeneTree" id="ENSGT00960000191059"/>
<organism evidence="2 3">
    <name type="scientific">Callorhinchus milii</name>
    <name type="common">Ghost shark</name>
    <dbReference type="NCBI Taxonomy" id="7868"/>
    <lineage>
        <taxon>Eukaryota</taxon>
        <taxon>Metazoa</taxon>
        <taxon>Chordata</taxon>
        <taxon>Craniata</taxon>
        <taxon>Vertebrata</taxon>
        <taxon>Chondrichthyes</taxon>
        <taxon>Holocephali</taxon>
        <taxon>Chimaeriformes</taxon>
        <taxon>Callorhinchidae</taxon>
        <taxon>Callorhinchus</taxon>
    </lineage>
</organism>
<evidence type="ECO:0000313" key="3">
    <source>
        <dbReference type="Proteomes" id="UP000314986"/>
    </source>
</evidence>
<reference evidence="3" key="1">
    <citation type="journal article" date="2006" name="Science">
        <title>Ancient noncoding elements conserved in the human genome.</title>
        <authorList>
            <person name="Venkatesh B."/>
            <person name="Kirkness E.F."/>
            <person name="Loh Y.H."/>
            <person name="Halpern A.L."/>
            <person name="Lee A.P."/>
            <person name="Johnson J."/>
            <person name="Dandona N."/>
            <person name="Viswanathan L.D."/>
            <person name="Tay A."/>
            <person name="Venter J.C."/>
            <person name="Strausberg R.L."/>
            <person name="Brenner S."/>
        </authorList>
    </citation>
    <scope>NUCLEOTIDE SEQUENCE [LARGE SCALE GENOMIC DNA]</scope>
</reference>
<dbReference type="CDD" id="cd00158">
    <property type="entry name" value="RHOD"/>
    <property type="match status" value="1"/>
</dbReference>
<dbReference type="SUPFAM" id="SSF52821">
    <property type="entry name" value="Rhodanese/Cell cycle control phosphatase"/>
    <property type="match status" value="1"/>
</dbReference>
<keyword evidence="3" id="KW-1185">Reference proteome</keyword>
<proteinExistence type="predicted"/>
<name>A0A4W3IY86_CALMI</name>
<evidence type="ECO:0000313" key="2">
    <source>
        <dbReference type="Ensembl" id="ENSCMIP00000031088.1"/>
    </source>
</evidence>
<gene>
    <name evidence="2" type="primary">LOC103180580</name>
</gene>
<dbReference type="InParanoid" id="A0A4W3IY86"/>
<dbReference type="OrthoDB" id="566238at2759"/>
<reference evidence="3" key="3">
    <citation type="journal article" date="2014" name="Nature">
        <title>Elephant shark genome provides unique insights into gnathostome evolution.</title>
        <authorList>
            <consortium name="International Elephant Shark Genome Sequencing Consortium"/>
            <person name="Venkatesh B."/>
            <person name="Lee A.P."/>
            <person name="Ravi V."/>
            <person name="Maurya A.K."/>
            <person name="Lian M.M."/>
            <person name="Swann J.B."/>
            <person name="Ohta Y."/>
            <person name="Flajnik M.F."/>
            <person name="Sutoh Y."/>
            <person name="Kasahara M."/>
            <person name="Hoon S."/>
            <person name="Gangu V."/>
            <person name="Roy S.W."/>
            <person name="Irimia M."/>
            <person name="Korzh V."/>
            <person name="Kondrychyn I."/>
            <person name="Lim Z.W."/>
            <person name="Tay B.H."/>
            <person name="Tohari S."/>
            <person name="Kong K.W."/>
            <person name="Ho S."/>
            <person name="Lorente-Galdos B."/>
            <person name="Quilez J."/>
            <person name="Marques-Bonet T."/>
            <person name="Raney B.J."/>
            <person name="Ingham P.W."/>
            <person name="Tay A."/>
            <person name="Hillier L.W."/>
            <person name="Minx P."/>
            <person name="Boehm T."/>
            <person name="Wilson R.K."/>
            <person name="Brenner S."/>
            <person name="Warren W.C."/>
        </authorList>
    </citation>
    <scope>NUCLEOTIDE SEQUENCE [LARGE SCALE GENOMIC DNA]</scope>
</reference>
<dbReference type="OMA" id="CREPREY"/>
<reference evidence="2" key="5">
    <citation type="submission" date="2025-09" db="UniProtKB">
        <authorList>
            <consortium name="Ensembl"/>
        </authorList>
    </citation>
    <scope>IDENTIFICATION</scope>
</reference>
<dbReference type="AlphaFoldDB" id="A0A4W3IY86"/>
<dbReference type="PANTHER" id="PTHR43031:SF1">
    <property type="entry name" value="PYRIDINE NUCLEOTIDE-DISULPHIDE OXIDOREDUCTASE"/>
    <property type="match status" value="1"/>
</dbReference>
<sequence>MLKPVSEWIKHSFQTVENVSSDSLEQLLKEDRDRVVLVDVRSPGEFEVSHLQGAVRVEPDNTAMDSVIQQLDLGLAGGEELREIICYCTTGYQAAHLAQNLNTFLESECGRGLRGQLKVSNLEGGFLKWTRENRAIVDSSNQPTTSVHPYNELWVELLKAEFKAPV</sequence>
<dbReference type="Pfam" id="PF00581">
    <property type="entry name" value="Rhodanese"/>
    <property type="match status" value="1"/>
</dbReference>
<dbReference type="Gene3D" id="3.40.250.10">
    <property type="entry name" value="Rhodanese-like domain"/>
    <property type="match status" value="1"/>
</dbReference>
<dbReference type="STRING" id="7868.ENSCMIP00000031088"/>
<dbReference type="PANTHER" id="PTHR43031">
    <property type="entry name" value="FAD-DEPENDENT OXIDOREDUCTASE"/>
    <property type="match status" value="1"/>
</dbReference>
<dbReference type="InterPro" id="IPR036873">
    <property type="entry name" value="Rhodanese-like_dom_sf"/>
</dbReference>
<protein>
    <submittedName>
        <fullName evidence="2">Uncharacterized LOC103180580</fullName>
    </submittedName>
</protein>
<evidence type="ECO:0000259" key="1">
    <source>
        <dbReference type="PROSITE" id="PS50206"/>
    </source>
</evidence>
<dbReference type="Proteomes" id="UP000314986">
    <property type="component" value="Unassembled WGS sequence"/>
</dbReference>
<dbReference type="KEGG" id="cmk:103180580"/>
<dbReference type="Ensembl" id="ENSCMIT00000031562.1">
    <property type="protein sequence ID" value="ENSCMIP00000031088.1"/>
    <property type="gene ID" value="ENSCMIG00000013367.1"/>
</dbReference>
<dbReference type="InterPro" id="IPR050229">
    <property type="entry name" value="GlpE_sulfurtransferase"/>
</dbReference>
<dbReference type="InterPro" id="IPR001763">
    <property type="entry name" value="Rhodanese-like_dom"/>
</dbReference>
<dbReference type="PROSITE" id="PS50206">
    <property type="entry name" value="RHODANESE_3"/>
    <property type="match status" value="1"/>
</dbReference>
<dbReference type="SMART" id="SM00450">
    <property type="entry name" value="RHOD"/>
    <property type="match status" value="1"/>
</dbReference>
<reference evidence="3" key="2">
    <citation type="journal article" date="2007" name="PLoS Biol.">
        <title>Survey sequencing and comparative analysis of the elephant shark (Callorhinchus milii) genome.</title>
        <authorList>
            <person name="Venkatesh B."/>
            <person name="Kirkness E.F."/>
            <person name="Loh Y.H."/>
            <person name="Halpern A.L."/>
            <person name="Lee A.P."/>
            <person name="Johnson J."/>
            <person name="Dandona N."/>
            <person name="Viswanathan L.D."/>
            <person name="Tay A."/>
            <person name="Venter J.C."/>
            <person name="Strausberg R.L."/>
            <person name="Brenner S."/>
        </authorList>
    </citation>
    <scope>NUCLEOTIDE SEQUENCE [LARGE SCALE GENOMIC DNA]</scope>
</reference>